<dbReference type="SMART" id="SM00317">
    <property type="entry name" value="SET"/>
    <property type="match status" value="1"/>
</dbReference>
<feature type="compositionally biased region" description="Low complexity" evidence="1">
    <location>
        <begin position="8"/>
        <end position="18"/>
    </location>
</feature>
<sequence>MKRGFLNSSKAKATSSASDRAKSTVETPSERDEGSLQRDRRPISASLRSIPPAARVGAPYHPLREEDRPHGFTPGSTISRSTVIETDASLLDHAATTMLFTTIPIRDFDVNKHSAKERRDSWTEAILDGPTKRLIFTQPGFPNPILRPTHIAHRIAPCEGKGLGVFATRDIKAGELILAERPLTLAPLMLPCVDGIPDHFTMEQVIQAKMAEWEKALEILVSRMLPERRDALMALSNCHEHDGSGPILGRLRTNGIAAMGLHFAGMKGRPGRYTATCEIISRVNHSCSPNARYTFNKQTFTSRLRAVRDIKAGEEITITYSRLDVPSADRQKDLAPYGFVCTCDACKGGAESDARRAKIPSEISPALKRGRIDQLLDLVALIERENLQDLPVYVDSLMAVVDKYIAQKDFARCQPYLDKVQQYLPLDTDGESA</sequence>
<dbReference type="InterPro" id="IPR053185">
    <property type="entry name" value="SET_domain_protein"/>
</dbReference>
<dbReference type="InterPro" id="IPR046341">
    <property type="entry name" value="SET_dom_sf"/>
</dbReference>
<feature type="domain" description="SET" evidence="2">
    <location>
        <begin position="142"/>
        <end position="321"/>
    </location>
</feature>
<dbReference type="OMA" id="CHRFEMA"/>
<dbReference type="PANTHER" id="PTHR47332:SF4">
    <property type="entry name" value="SET DOMAIN-CONTAINING PROTEIN 5"/>
    <property type="match status" value="1"/>
</dbReference>
<dbReference type="InterPro" id="IPR001214">
    <property type="entry name" value="SET_dom"/>
</dbReference>
<dbReference type="EMBL" id="GL377305">
    <property type="protein sequence ID" value="EFI98163.1"/>
    <property type="molecule type" value="Genomic_DNA"/>
</dbReference>
<dbReference type="CDD" id="cd20071">
    <property type="entry name" value="SET_SMYD"/>
    <property type="match status" value="1"/>
</dbReference>
<dbReference type="SUPFAM" id="SSF82199">
    <property type="entry name" value="SET domain"/>
    <property type="match status" value="1"/>
</dbReference>
<dbReference type="AlphaFoldDB" id="D8Q2P4"/>
<dbReference type="Proteomes" id="UP000007431">
    <property type="component" value="Unassembled WGS sequence"/>
</dbReference>
<feature type="compositionally biased region" description="Basic and acidic residues" evidence="1">
    <location>
        <begin position="19"/>
        <end position="42"/>
    </location>
</feature>
<dbReference type="InParanoid" id="D8Q2P4"/>
<dbReference type="PANTHER" id="PTHR47332">
    <property type="entry name" value="SET DOMAIN-CONTAINING PROTEIN 5"/>
    <property type="match status" value="1"/>
</dbReference>
<organism evidence="4">
    <name type="scientific">Schizophyllum commune (strain H4-8 / FGSC 9210)</name>
    <name type="common">Split gill fungus</name>
    <dbReference type="NCBI Taxonomy" id="578458"/>
    <lineage>
        <taxon>Eukaryota</taxon>
        <taxon>Fungi</taxon>
        <taxon>Dikarya</taxon>
        <taxon>Basidiomycota</taxon>
        <taxon>Agaricomycotina</taxon>
        <taxon>Agaricomycetes</taxon>
        <taxon>Agaricomycetidae</taxon>
        <taxon>Agaricales</taxon>
        <taxon>Schizophyllaceae</taxon>
        <taxon>Schizophyllum</taxon>
    </lineage>
</organism>
<protein>
    <recommendedName>
        <fullName evidence="2">SET domain-containing protein</fullName>
    </recommendedName>
</protein>
<name>D8Q2P4_SCHCM</name>
<dbReference type="Gene3D" id="2.170.270.10">
    <property type="entry name" value="SET domain"/>
    <property type="match status" value="1"/>
</dbReference>
<dbReference type="VEuPathDB" id="FungiDB:SCHCODRAFT_02534484"/>
<evidence type="ECO:0000256" key="1">
    <source>
        <dbReference type="SAM" id="MobiDB-lite"/>
    </source>
</evidence>
<accession>D8Q2P4</accession>
<dbReference type="eggNOG" id="KOG2084">
    <property type="taxonomic scope" value="Eukaryota"/>
</dbReference>
<keyword evidence="4" id="KW-1185">Reference proteome</keyword>
<evidence type="ECO:0000313" key="3">
    <source>
        <dbReference type="EMBL" id="EFI98163.1"/>
    </source>
</evidence>
<dbReference type="Pfam" id="PF00856">
    <property type="entry name" value="SET"/>
    <property type="match status" value="1"/>
</dbReference>
<proteinExistence type="predicted"/>
<reference evidence="3 4" key="1">
    <citation type="journal article" date="2010" name="Nat. Biotechnol.">
        <title>Genome sequence of the model mushroom Schizophyllum commune.</title>
        <authorList>
            <person name="Ohm R.A."/>
            <person name="de Jong J.F."/>
            <person name="Lugones L.G."/>
            <person name="Aerts A."/>
            <person name="Kothe E."/>
            <person name="Stajich J.E."/>
            <person name="de Vries R.P."/>
            <person name="Record E."/>
            <person name="Levasseur A."/>
            <person name="Baker S.E."/>
            <person name="Bartholomew K.A."/>
            <person name="Coutinho P.M."/>
            <person name="Erdmann S."/>
            <person name="Fowler T.J."/>
            <person name="Gathman A.C."/>
            <person name="Lombard V."/>
            <person name="Henrissat B."/>
            <person name="Knabe N."/>
            <person name="Kuees U."/>
            <person name="Lilly W.W."/>
            <person name="Lindquist E."/>
            <person name="Lucas S."/>
            <person name="Magnuson J.K."/>
            <person name="Piumi F."/>
            <person name="Raudaskoski M."/>
            <person name="Salamov A."/>
            <person name="Schmutz J."/>
            <person name="Schwarze F.W.M.R."/>
            <person name="vanKuyk P.A."/>
            <person name="Horton J.S."/>
            <person name="Grigoriev I.V."/>
            <person name="Woesten H.A.B."/>
        </authorList>
    </citation>
    <scope>NUCLEOTIDE SEQUENCE [LARGE SCALE GENOMIC DNA]</scope>
    <source>
        <strain evidence="4">H4-8 / FGSC 9210</strain>
    </source>
</reference>
<gene>
    <name evidence="3" type="ORF">SCHCODRAFT_67062</name>
</gene>
<evidence type="ECO:0000259" key="2">
    <source>
        <dbReference type="PROSITE" id="PS50280"/>
    </source>
</evidence>
<dbReference type="PROSITE" id="PS50280">
    <property type="entry name" value="SET"/>
    <property type="match status" value="1"/>
</dbReference>
<feature type="region of interest" description="Disordered" evidence="1">
    <location>
        <begin position="1"/>
        <end position="79"/>
    </location>
</feature>
<evidence type="ECO:0000313" key="4">
    <source>
        <dbReference type="Proteomes" id="UP000007431"/>
    </source>
</evidence>
<dbReference type="HOGENOM" id="CLU_028281_2_0_1"/>